<evidence type="ECO:0000313" key="12">
    <source>
        <dbReference type="Proteomes" id="UP000261340"/>
    </source>
</evidence>
<reference evidence="11" key="2">
    <citation type="submission" date="2025-09" db="UniProtKB">
        <authorList>
            <consortium name="Ensembl"/>
        </authorList>
    </citation>
    <scope>IDENTIFICATION</scope>
</reference>
<evidence type="ECO:0000256" key="4">
    <source>
        <dbReference type="ARBA" id="ARBA00011233"/>
    </source>
</evidence>
<keyword evidence="8" id="KW-0106">Calcium</keyword>
<evidence type="ECO:0000256" key="1">
    <source>
        <dbReference type="ARBA" id="ARBA00002219"/>
    </source>
</evidence>
<comment type="subunit">
    <text evidence="4">Homotrimer.</text>
</comment>
<dbReference type="GO" id="GO:0005576">
    <property type="term" value="C:extracellular region"/>
    <property type="evidence" value="ECO:0007669"/>
    <property type="project" value="UniProtKB-SubCell"/>
</dbReference>
<evidence type="ECO:0000259" key="10">
    <source>
        <dbReference type="SMART" id="SM00607"/>
    </source>
</evidence>
<organism evidence="11 12">
    <name type="scientific">Amphilophus citrinellus</name>
    <name type="common">Midas cichlid</name>
    <name type="synonym">Cichlasoma citrinellum</name>
    <dbReference type="NCBI Taxonomy" id="61819"/>
    <lineage>
        <taxon>Eukaryota</taxon>
        <taxon>Metazoa</taxon>
        <taxon>Chordata</taxon>
        <taxon>Craniata</taxon>
        <taxon>Vertebrata</taxon>
        <taxon>Euteleostomi</taxon>
        <taxon>Actinopterygii</taxon>
        <taxon>Neopterygii</taxon>
        <taxon>Teleostei</taxon>
        <taxon>Neoteleostei</taxon>
        <taxon>Acanthomorphata</taxon>
        <taxon>Ovalentaria</taxon>
        <taxon>Cichlomorphae</taxon>
        <taxon>Cichliformes</taxon>
        <taxon>Cichlidae</taxon>
        <taxon>New World cichlids</taxon>
        <taxon>Cichlasomatinae</taxon>
        <taxon>Heroini</taxon>
        <taxon>Amphilophus</taxon>
    </lineage>
</organism>
<dbReference type="GO" id="GO:0042806">
    <property type="term" value="F:fucose binding"/>
    <property type="evidence" value="ECO:0007669"/>
    <property type="project" value="UniProtKB-ARBA"/>
</dbReference>
<dbReference type="InterPro" id="IPR051941">
    <property type="entry name" value="BG_Antigen-Binding_Lectin"/>
</dbReference>
<dbReference type="AlphaFoldDB" id="A0A3Q0QQI3"/>
<feature type="domain" description="Fucolectin tachylectin-4 pentraxin-1" evidence="10">
    <location>
        <begin position="46"/>
        <end position="192"/>
    </location>
</feature>
<dbReference type="GO" id="GO:0046872">
    <property type="term" value="F:metal ion binding"/>
    <property type="evidence" value="ECO:0007669"/>
    <property type="project" value="UniProtKB-KW"/>
</dbReference>
<evidence type="ECO:0000256" key="8">
    <source>
        <dbReference type="ARBA" id="ARBA00022837"/>
    </source>
</evidence>
<evidence type="ECO:0000313" key="11">
    <source>
        <dbReference type="Ensembl" id="ENSACIP00000001484.1"/>
    </source>
</evidence>
<keyword evidence="6" id="KW-0479">Metal-binding</keyword>
<proteinExistence type="inferred from homology"/>
<evidence type="ECO:0000256" key="7">
    <source>
        <dbReference type="ARBA" id="ARBA00022734"/>
    </source>
</evidence>
<evidence type="ECO:0000256" key="3">
    <source>
        <dbReference type="ARBA" id="ARBA00010147"/>
    </source>
</evidence>
<comment type="subcellular location">
    <subcellularLocation>
        <location evidence="2">Secreted</location>
    </subcellularLocation>
</comment>
<dbReference type="Pfam" id="PF22633">
    <property type="entry name" value="F5_F8_type_C_2"/>
    <property type="match status" value="1"/>
</dbReference>
<sequence length="198" mass="21825">MQTKDLHVFLYENKKLSQYAIGNSQKKTADVATKPTCHLQCIMELLSNVALNRPTAQSSTWYGPVFGPSKAVDGCVNGIFDNGYCSCTSDDLAAWWRVDLLAVHKVTAVTIINRQDCCPDRLIEAQILIGDSLVQNGNQNPRCGIIPSLRGTPTYTFHCNEMEGRYINVGARGFQQFVTLCEVEVFASLSGTALGCYF</sequence>
<comment type="function">
    <text evidence="1">Acts as a defensive agent. Recognizes blood group fucosylated oligosaccharides including A, B, H and Lewis B-type antigens. Does not recognize Lewis A antigen and has low affinity for monovalent haptens.</text>
</comment>
<dbReference type="Gene3D" id="2.60.120.260">
    <property type="entry name" value="Galactose-binding domain-like"/>
    <property type="match status" value="1"/>
</dbReference>
<name>A0A3Q0QQI3_AMPCI</name>
<dbReference type="InterPro" id="IPR008979">
    <property type="entry name" value="Galactose-bd-like_sf"/>
</dbReference>
<dbReference type="GeneTree" id="ENSGT01060000248575"/>
<dbReference type="Ensembl" id="ENSACIT00000001545.1">
    <property type="protein sequence ID" value="ENSACIP00000001484.1"/>
    <property type="gene ID" value="ENSACIG00000001032.1"/>
</dbReference>
<keyword evidence="7" id="KW-0430">Lectin</keyword>
<reference evidence="11" key="1">
    <citation type="submission" date="2025-08" db="UniProtKB">
        <authorList>
            <consortium name="Ensembl"/>
        </authorList>
    </citation>
    <scope>IDENTIFICATION</scope>
</reference>
<dbReference type="PANTHER" id="PTHR45713">
    <property type="entry name" value="FTP DOMAIN-CONTAINING PROTEIN"/>
    <property type="match status" value="1"/>
</dbReference>
<dbReference type="PANTHER" id="PTHR45713:SF8">
    <property type="entry name" value="SI:CH211-215K15.4"/>
    <property type="match status" value="1"/>
</dbReference>
<evidence type="ECO:0000256" key="5">
    <source>
        <dbReference type="ARBA" id="ARBA00022525"/>
    </source>
</evidence>
<dbReference type="GO" id="GO:0001868">
    <property type="term" value="P:regulation of complement activation, lectin pathway"/>
    <property type="evidence" value="ECO:0007669"/>
    <property type="project" value="UniProtKB-ARBA"/>
</dbReference>
<dbReference type="InterPro" id="IPR006585">
    <property type="entry name" value="FTP1"/>
</dbReference>
<keyword evidence="5" id="KW-0964">Secreted</keyword>
<dbReference type="SUPFAM" id="SSF49785">
    <property type="entry name" value="Galactose-binding domain-like"/>
    <property type="match status" value="1"/>
</dbReference>
<keyword evidence="12" id="KW-1185">Reference proteome</keyword>
<dbReference type="GO" id="GO:0010185">
    <property type="term" value="P:regulation of cellular defense response"/>
    <property type="evidence" value="ECO:0007669"/>
    <property type="project" value="UniProtKB-ARBA"/>
</dbReference>
<dbReference type="Proteomes" id="UP000261340">
    <property type="component" value="Unplaced"/>
</dbReference>
<keyword evidence="9" id="KW-1015">Disulfide bond</keyword>
<evidence type="ECO:0000256" key="9">
    <source>
        <dbReference type="ARBA" id="ARBA00023157"/>
    </source>
</evidence>
<comment type="similarity">
    <text evidence="3">Belongs to the fucolectin family.</text>
</comment>
<evidence type="ECO:0000256" key="6">
    <source>
        <dbReference type="ARBA" id="ARBA00022723"/>
    </source>
</evidence>
<evidence type="ECO:0000256" key="2">
    <source>
        <dbReference type="ARBA" id="ARBA00004613"/>
    </source>
</evidence>
<dbReference type="SMART" id="SM00607">
    <property type="entry name" value="FTP"/>
    <property type="match status" value="1"/>
</dbReference>
<accession>A0A3Q0QQI3</accession>
<protein>
    <recommendedName>
        <fullName evidence="10">Fucolectin tachylectin-4 pentraxin-1 domain-containing protein</fullName>
    </recommendedName>
</protein>